<evidence type="ECO:0000256" key="1">
    <source>
        <dbReference type="ARBA" id="ARBA00008023"/>
    </source>
</evidence>
<comment type="caution">
    <text evidence="10">Lacks conserved residue(s) required for the propagation of feature annotation.</text>
</comment>
<dbReference type="GO" id="GO:0009146">
    <property type="term" value="P:purine nucleoside triphosphate catabolic process"/>
    <property type="evidence" value="ECO:0007669"/>
    <property type="project" value="UniProtKB-UniRule"/>
</dbReference>
<dbReference type="CDD" id="cd00515">
    <property type="entry name" value="HAM1"/>
    <property type="match status" value="1"/>
</dbReference>
<feature type="binding site" evidence="10">
    <location>
        <begin position="180"/>
        <end position="181"/>
    </location>
    <ligand>
        <name>substrate</name>
    </ligand>
</feature>
<evidence type="ECO:0000256" key="9">
    <source>
        <dbReference type="ARBA" id="ARBA00052017"/>
    </source>
</evidence>
<gene>
    <name evidence="12" type="ORF">FD50_GL001466</name>
</gene>
<keyword evidence="6 10" id="KW-0460">Magnesium</keyword>
<evidence type="ECO:0000256" key="4">
    <source>
        <dbReference type="ARBA" id="ARBA00022741"/>
    </source>
</evidence>
<evidence type="ECO:0000313" key="12">
    <source>
        <dbReference type="EMBL" id="KRL97482.1"/>
    </source>
</evidence>
<evidence type="ECO:0000313" key="13">
    <source>
        <dbReference type="Proteomes" id="UP000051166"/>
    </source>
</evidence>
<dbReference type="FunFam" id="3.90.950.10:FF:000001">
    <property type="entry name" value="dITP/XTP pyrophosphatase"/>
    <property type="match status" value="1"/>
</dbReference>
<dbReference type="EMBL" id="AZFQ01000052">
    <property type="protein sequence ID" value="KRL97482.1"/>
    <property type="molecule type" value="Genomic_DNA"/>
</dbReference>
<evidence type="ECO:0000256" key="3">
    <source>
        <dbReference type="ARBA" id="ARBA00022723"/>
    </source>
</evidence>
<protein>
    <recommendedName>
        <fullName evidence="10">dITP/XTP pyrophosphatase</fullName>
        <ecNumber evidence="10">3.6.1.66</ecNumber>
    </recommendedName>
    <alternativeName>
        <fullName evidence="10">Non-canonical purine NTP pyrophosphatase</fullName>
    </alternativeName>
    <alternativeName>
        <fullName evidence="10">Non-standard purine NTP pyrophosphatase</fullName>
    </alternativeName>
    <alternativeName>
        <fullName evidence="10">Nucleoside-triphosphate diphosphatase</fullName>
    </alternativeName>
    <alternativeName>
        <fullName evidence="10">Nucleoside-triphosphate pyrophosphatase</fullName>
        <shortName evidence="10">NTPase</shortName>
    </alternativeName>
</protein>
<dbReference type="GO" id="GO:0036222">
    <property type="term" value="F:XTP diphosphatase activity"/>
    <property type="evidence" value="ECO:0007669"/>
    <property type="project" value="UniProtKB-UniRule"/>
</dbReference>
<evidence type="ECO:0000256" key="5">
    <source>
        <dbReference type="ARBA" id="ARBA00022801"/>
    </source>
</evidence>
<dbReference type="InterPro" id="IPR020922">
    <property type="entry name" value="dITP/XTP_pyrophosphatase"/>
</dbReference>
<feature type="active site" description="Proton acceptor" evidence="10">
    <location>
        <position position="70"/>
    </location>
</feature>
<dbReference type="OrthoDB" id="9807456at2"/>
<comment type="caution">
    <text evidence="12">The sequence shown here is derived from an EMBL/GenBank/DDBJ whole genome shotgun (WGS) entry which is preliminary data.</text>
</comment>
<comment type="cofactor">
    <cofactor evidence="10">
        <name>Mg(2+)</name>
        <dbReference type="ChEBI" id="CHEBI:18420"/>
    </cofactor>
    <text evidence="10">Binds 1 Mg(2+) ion per subunit.</text>
</comment>
<keyword evidence="7 10" id="KW-0546">Nucleotide metabolism</keyword>
<dbReference type="PANTHER" id="PTHR11067">
    <property type="entry name" value="INOSINE TRIPHOSPHATE PYROPHOSPHATASE/HAM1 PROTEIN"/>
    <property type="match status" value="1"/>
</dbReference>
<dbReference type="GO" id="GO:0017111">
    <property type="term" value="F:ribonucleoside triphosphate phosphatase activity"/>
    <property type="evidence" value="ECO:0007669"/>
    <property type="project" value="InterPro"/>
</dbReference>
<feature type="binding site" evidence="10">
    <location>
        <begin position="8"/>
        <end position="13"/>
    </location>
    <ligand>
        <name>substrate</name>
    </ligand>
</feature>
<proteinExistence type="inferred from homology"/>
<comment type="similarity">
    <text evidence="1 10 11">Belongs to the HAM1 NTPase family.</text>
</comment>
<dbReference type="Proteomes" id="UP000051166">
    <property type="component" value="Unassembled WGS sequence"/>
</dbReference>
<dbReference type="PANTHER" id="PTHR11067:SF9">
    <property type="entry name" value="INOSINE TRIPHOSPHATE PYROPHOSPHATASE"/>
    <property type="match status" value="1"/>
</dbReference>
<dbReference type="GO" id="GO:0000166">
    <property type="term" value="F:nucleotide binding"/>
    <property type="evidence" value="ECO:0007669"/>
    <property type="project" value="UniProtKB-KW"/>
</dbReference>
<comment type="catalytic activity">
    <reaction evidence="10">
        <text>ITP + H2O = IMP + diphosphate + H(+)</text>
        <dbReference type="Rhea" id="RHEA:29399"/>
        <dbReference type="ChEBI" id="CHEBI:15377"/>
        <dbReference type="ChEBI" id="CHEBI:15378"/>
        <dbReference type="ChEBI" id="CHEBI:33019"/>
        <dbReference type="ChEBI" id="CHEBI:58053"/>
        <dbReference type="ChEBI" id="CHEBI:61402"/>
        <dbReference type="EC" id="3.6.1.66"/>
    </reaction>
</comment>
<dbReference type="HAMAP" id="MF_01405">
    <property type="entry name" value="Non_canon_purine_NTPase"/>
    <property type="match status" value="1"/>
</dbReference>
<name>A0A0R1V176_9LACO</name>
<feature type="binding site" evidence="10">
    <location>
        <position position="71"/>
    </location>
    <ligand>
        <name>substrate</name>
    </ligand>
</feature>
<dbReference type="Pfam" id="PF01725">
    <property type="entry name" value="Ham1p_like"/>
    <property type="match status" value="1"/>
</dbReference>
<dbReference type="GO" id="GO:0009117">
    <property type="term" value="P:nucleotide metabolic process"/>
    <property type="evidence" value="ECO:0007669"/>
    <property type="project" value="UniProtKB-KW"/>
</dbReference>
<evidence type="ECO:0000256" key="2">
    <source>
        <dbReference type="ARBA" id="ARBA00011738"/>
    </source>
</evidence>
<dbReference type="InterPro" id="IPR029001">
    <property type="entry name" value="ITPase-like_fam"/>
</dbReference>
<dbReference type="GO" id="GO:0005829">
    <property type="term" value="C:cytosol"/>
    <property type="evidence" value="ECO:0007669"/>
    <property type="project" value="TreeGrafter"/>
</dbReference>
<keyword evidence="3 10" id="KW-0479">Metal-binding</keyword>
<feature type="binding site" evidence="10">
    <location>
        <begin position="152"/>
        <end position="155"/>
    </location>
    <ligand>
        <name>substrate</name>
    </ligand>
</feature>
<dbReference type="SUPFAM" id="SSF52972">
    <property type="entry name" value="ITPase-like"/>
    <property type="match status" value="1"/>
</dbReference>
<comment type="subunit">
    <text evidence="2 10">Homodimer.</text>
</comment>
<dbReference type="AlphaFoldDB" id="A0A0R1V176"/>
<dbReference type="GO" id="GO:0035870">
    <property type="term" value="F:dITP diphosphatase activity"/>
    <property type="evidence" value="ECO:0007669"/>
    <property type="project" value="UniProtKB-UniRule"/>
</dbReference>
<sequence>MQKIIIATKNEGKAREFRSFFEPRGFVVKTLNDLTEKPNIVENGKTFAENAYLKASTLTAVLHETVLADDSGLLVDELDGAPGIYSARYAGDHDDAANNAKLLRELRDTPQEKRTARFHSSLVVTSVNKEPLKVAGEVTGTILTAPRGEDGFGYDPLFYLPQLGKTFAQLTPAEKNKISHRGRAIAALNAKFDDWWKR</sequence>
<dbReference type="RefSeq" id="WP_056961247.1">
    <property type="nucleotide sequence ID" value="NZ_AZFQ01000052.1"/>
</dbReference>
<comment type="function">
    <text evidence="10">Pyrophosphatase that catalyzes the hydrolysis of nucleoside triphosphates to their monophosphate derivatives, with a high preference for the non-canonical purine nucleotides XTP (xanthosine triphosphate), dITP (deoxyinosine triphosphate) and ITP. Seems to function as a house-cleaning enzyme that removes non-canonical purine nucleotides from the nucleotide pool, thus preventing their incorporation into DNA/RNA and avoiding chromosomal lesions.</text>
</comment>
<dbReference type="InterPro" id="IPR002637">
    <property type="entry name" value="RdgB/HAM1"/>
</dbReference>
<dbReference type="GO" id="GO:0036220">
    <property type="term" value="F:ITP diphosphatase activity"/>
    <property type="evidence" value="ECO:0007669"/>
    <property type="project" value="UniProtKB-UniRule"/>
</dbReference>
<dbReference type="PATRIC" id="fig|1423801.4.peg.1504"/>
<dbReference type="GO" id="GO:0046872">
    <property type="term" value="F:metal ion binding"/>
    <property type="evidence" value="ECO:0007669"/>
    <property type="project" value="UniProtKB-KW"/>
</dbReference>
<comment type="catalytic activity">
    <reaction evidence="9 10">
        <text>XTP + H2O = XMP + diphosphate + H(+)</text>
        <dbReference type="Rhea" id="RHEA:28610"/>
        <dbReference type="ChEBI" id="CHEBI:15377"/>
        <dbReference type="ChEBI" id="CHEBI:15378"/>
        <dbReference type="ChEBI" id="CHEBI:33019"/>
        <dbReference type="ChEBI" id="CHEBI:57464"/>
        <dbReference type="ChEBI" id="CHEBI:61314"/>
        <dbReference type="EC" id="3.6.1.66"/>
    </reaction>
</comment>
<reference evidence="12 13" key="1">
    <citation type="journal article" date="2015" name="Genome Announc.">
        <title>Expanding the biotechnology potential of lactobacilli through comparative genomics of 213 strains and associated genera.</title>
        <authorList>
            <person name="Sun Z."/>
            <person name="Harris H.M."/>
            <person name="McCann A."/>
            <person name="Guo C."/>
            <person name="Argimon S."/>
            <person name="Zhang W."/>
            <person name="Yang X."/>
            <person name="Jeffery I.B."/>
            <person name="Cooney J.C."/>
            <person name="Kagawa T.F."/>
            <person name="Liu W."/>
            <person name="Song Y."/>
            <person name="Salvetti E."/>
            <person name="Wrobel A."/>
            <person name="Rasinkangas P."/>
            <person name="Parkhill J."/>
            <person name="Rea M.C."/>
            <person name="O'Sullivan O."/>
            <person name="Ritari J."/>
            <person name="Douillard F.P."/>
            <person name="Paul Ross R."/>
            <person name="Yang R."/>
            <person name="Briner A.E."/>
            <person name="Felis G.E."/>
            <person name="de Vos W.M."/>
            <person name="Barrangou R."/>
            <person name="Klaenhammer T.R."/>
            <person name="Caufield P.W."/>
            <person name="Cui Y."/>
            <person name="Zhang H."/>
            <person name="O'Toole P.W."/>
        </authorList>
    </citation>
    <scope>NUCLEOTIDE SEQUENCE [LARGE SCALE GENOMIC DNA]</scope>
    <source>
        <strain evidence="12 13">DSM 16230</strain>
    </source>
</reference>
<evidence type="ECO:0000256" key="7">
    <source>
        <dbReference type="ARBA" id="ARBA00023080"/>
    </source>
</evidence>
<organism evidence="12 13">
    <name type="scientific">Liquorilactobacillus satsumensis DSM 16230 = JCM 12392</name>
    <dbReference type="NCBI Taxonomy" id="1423801"/>
    <lineage>
        <taxon>Bacteria</taxon>
        <taxon>Bacillati</taxon>
        <taxon>Bacillota</taxon>
        <taxon>Bacilli</taxon>
        <taxon>Lactobacillales</taxon>
        <taxon>Lactobacillaceae</taxon>
        <taxon>Liquorilactobacillus</taxon>
    </lineage>
</organism>
<feature type="binding site" evidence="10">
    <location>
        <position position="175"/>
    </location>
    <ligand>
        <name>substrate</name>
    </ligand>
</feature>
<comment type="catalytic activity">
    <reaction evidence="8 10">
        <text>dITP + H2O = dIMP + diphosphate + H(+)</text>
        <dbReference type="Rhea" id="RHEA:28342"/>
        <dbReference type="ChEBI" id="CHEBI:15377"/>
        <dbReference type="ChEBI" id="CHEBI:15378"/>
        <dbReference type="ChEBI" id="CHEBI:33019"/>
        <dbReference type="ChEBI" id="CHEBI:61194"/>
        <dbReference type="ChEBI" id="CHEBI:61382"/>
        <dbReference type="EC" id="3.6.1.66"/>
    </reaction>
</comment>
<dbReference type="Gene3D" id="3.90.950.10">
    <property type="match status" value="1"/>
</dbReference>
<dbReference type="GeneID" id="98308763"/>
<evidence type="ECO:0000256" key="11">
    <source>
        <dbReference type="RuleBase" id="RU003781"/>
    </source>
</evidence>
<evidence type="ECO:0000256" key="8">
    <source>
        <dbReference type="ARBA" id="ARBA00051875"/>
    </source>
</evidence>
<accession>A0A0R1V176</accession>
<evidence type="ECO:0000256" key="10">
    <source>
        <dbReference type="HAMAP-Rule" id="MF_01405"/>
    </source>
</evidence>
<keyword evidence="5 10" id="KW-0378">Hydrolase</keyword>
<dbReference type="NCBIfam" id="TIGR00042">
    <property type="entry name" value="RdgB/HAM1 family non-canonical purine NTP pyrophosphatase"/>
    <property type="match status" value="1"/>
</dbReference>
<keyword evidence="13" id="KW-1185">Reference proteome</keyword>
<dbReference type="STRING" id="1423801.FD50_GL001466"/>
<feature type="binding site" evidence="10">
    <location>
        <position position="70"/>
    </location>
    <ligand>
        <name>Mg(2+)</name>
        <dbReference type="ChEBI" id="CHEBI:18420"/>
    </ligand>
</feature>
<dbReference type="NCBIfam" id="NF011397">
    <property type="entry name" value="PRK14822.1"/>
    <property type="match status" value="1"/>
</dbReference>
<keyword evidence="4 10" id="KW-0547">Nucleotide-binding</keyword>
<dbReference type="EC" id="3.6.1.66" evidence="10"/>
<evidence type="ECO:0000256" key="6">
    <source>
        <dbReference type="ARBA" id="ARBA00022842"/>
    </source>
</evidence>